<keyword evidence="6 11" id="KW-0472">Membrane</keyword>
<evidence type="ECO:0000256" key="4">
    <source>
        <dbReference type="ARBA" id="ARBA00022692"/>
    </source>
</evidence>
<feature type="region of interest" description="Disordered" evidence="10">
    <location>
        <begin position="1"/>
        <end position="99"/>
    </location>
</feature>
<evidence type="ECO:0000256" key="1">
    <source>
        <dbReference type="ARBA" id="ARBA00004259"/>
    </source>
</evidence>
<dbReference type="STRING" id="13735.ENSPSIP00000012096"/>
<dbReference type="GO" id="GO:0051117">
    <property type="term" value="F:ATPase binding"/>
    <property type="evidence" value="ECO:0007669"/>
    <property type="project" value="Ensembl"/>
</dbReference>
<name>K7FVN6_PELSI</name>
<reference evidence="13" key="3">
    <citation type="submission" date="2025-08" db="UniProtKB">
        <authorList>
            <consortium name="Ensembl"/>
        </authorList>
    </citation>
    <scope>IDENTIFICATION</scope>
</reference>
<evidence type="ECO:0000313" key="13">
    <source>
        <dbReference type="Ensembl" id="ENSPSIP00000012096.1"/>
    </source>
</evidence>
<dbReference type="Gene3D" id="3.40.50.12190">
    <property type="match status" value="1"/>
</dbReference>
<dbReference type="GeneID" id="102446222"/>
<keyword evidence="7" id="KW-0325">Glycoprotein</keyword>
<dbReference type="AlphaFoldDB" id="K7FVN6"/>
<dbReference type="GO" id="GO:0016020">
    <property type="term" value="C:membrane"/>
    <property type="evidence" value="ECO:0007669"/>
    <property type="project" value="TreeGrafter"/>
</dbReference>
<evidence type="ECO:0000256" key="7">
    <source>
        <dbReference type="ARBA" id="ARBA00023180"/>
    </source>
</evidence>
<dbReference type="PANTHER" id="PTHR18843:SF2">
    <property type="entry name" value="TORSIN-1A-INTERACTING PROTEIN 2"/>
    <property type="match status" value="1"/>
</dbReference>
<feature type="domain" description="Torsin-1A-interacting protein 1/2 AAA+ activator" evidence="12">
    <location>
        <begin position="261"/>
        <end position="491"/>
    </location>
</feature>
<keyword evidence="14" id="KW-1185">Reference proteome</keyword>
<dbReference type="HOGENOM" id="CLU_034263_1_1_1"/>
<dbReference type="Pfam" id="PF05609">
    <property type="entry name" value="LAP1_C"/>
    <property type="match status" value="1"/>
</dbReference>
<dbReference type="Ensembl" id="ENSPSIT00000012154.1">
    <property type="protein sequence ID" value="ENSPSIP00000012096.1"/>
    <property type="gene ID" value="ENSPSIG00000010918.1"/>
</dbReference>
<dbReference type="GO" id="GO:0005635">
    <property type="term" value="C:nuclear envelope"/>
    <property type="evidence" value="ECO:0007669"/>
    <property type="project" value="UniProtKB-SubCell"/>
</dbReference>
<reference evidence="14" key="2">
    <citation type="journal article" date="2013" name="Nat. Genet.">
        <title>The draft genomes of soft-shell turtle and green sea turtle yield insights into the development and evolution of the turtle-specific body plan.</title>
        <authorList>
            <person name="Wang Z."/>
            <person name="Pascual-Anaya J."/>
            <person name="Zadissa A."/>
            <person name="Li W."/>
            <person name="Niimura Y."/>
            <person name="Huang Z."/>
            <person name="Li C."/>
            <person name="White S."/>
            <person name="Xiong Z."/>
            <person name="Fang D."/>
            <person name="Wang B."/>
            <person name="Ming Y."/>
            <person name="Chen Y."/>
            <person name="Zheng Y."/>
            <person name="Kuraku S."/>
            <person name="Pignatelli M."/>
            <person name="Herrero J."/>
            <person name="Beal K."/>
            <person name="Nozawa M."/>
            <person name="Li Q."/>
            <person name="Wang J."/>
            <person name="Zhang H."/>
            <person name="Yu L."/>
            <person name="Shigenobu S."/>
            <person name="Wang J."/>
            <person name="Liu J."/>
            <person name="Flicek P."/>
            <person name="Searle S."/>
            <person name="Wang J."/>
            <person name="Kuratani S."/>
            <person name="Yin Y."/>
            <person name="Aken B."/>
            <person name="Zhang G."/>
            <person name="Irie N."/>
        </authorList>
    </citation>
    <scope>NUCLEOTIDE SEQUENCE [LARGE SCALE GENOMIC DNA]</scope>
    <source>
        <strain evidence="14">Daiwa-1</strain>
    </source>
</reference>
<dbReference type="GeneTree" id="ENSGT00390000012166"/>
<dbReference type="EMBL" id="AGCU01112555">
    <property type="status" value="NOT_ANNOTATED_CDS"/>
    <property type="molecule type" value="Genomic_DNA"/>
</dbReference>
<evidence type="ECO:0000256" key="8">
    <source>
        <dbReference type="ARBA" id="ARBA00023242"/>
    </source>
</evidence>
<evidence type="ECO:0000256" key="10">
    <source>
        <dbReference type="SAM" id="MobiDB-lite"/>
    </source>
</evidence>
<evidence type="ECO:0000256" key="3">
    <source>
        <dbReference type="ARBA" id="ARBA00022553"/>
    </source>
</evidence>
<evidence type="ECO:0000256" key="6">
    <source>
        <dbReference type="ARBA" id="ARBA00023136"/>
    </source>
</evidence>
<organism evidence="13 14">
    <name type="scientific">Pelodiscus sinensis</name>
    <name type="common">Chinese softshell turtle</name>
    <name type="synonym">Trionyx sinensis</name>
    <dbReference type="NCBI Taxonomy" id="13735"/>
    <lineage>
        <taxon>Eukaryota</taxon>
        <taxon>Metazoa</taxon>
        <taxon>Chordata</taxon>
        <taxon>Craniata</taxon>
        <taxon>Vertebrata</taxon>
        <taxon>Euteleostomi</taxon>
        <taxon>Archelosauria</taxon>
        <taxon>Testudinata</taxon>
        <taxon>Testudines</taxon>
        <taxon>Cryptodira</taxon>
        <taxon>Trionychia</taxon>
        <taxon>Trionychidae</taxon>
        <taxon>Pelodiscus</taxon>
    </lineage>
</organism>
<dbReference type="InterPro" id="IPR008662">
    <property type="entry name" value="TOIP1/2"/>
</dbReference>
<dbReference type="InterPro" id="IPR046753">
    <property type="entry name" value="TOIP1/2_C"/>
</dbReference>
<dbReference type="eggNOG" id="ENOG502QUV7">
    <property type="taxonomic scope" value="Eukaryota"/>
</dbReference>
<sequence length="497" mass="54516">MAENGDQESPQVCPAQEWRRQVMEKTSQAQETENAPRTGQEKVVEDSGAVQLQASPEIETLGPQETSCVSGSPLTVGEELSSEERPVSSDGISLKTYPVESPGLLNLTTRCPPNPMKLPDCSPEKDAVSSLGEKKVHSVLAAVEENIPEEPTIEEESDVTTLRGELQDPAMQEPALSSADFLDPTGETTSNKEGERLQDTVKKRHLTAGAKTEAESHPQETKARQGATQKEKSFLGNGFAFPASLGILFAVVCFGIYCNGYYTSQPQHVPKNPVVEAFLSGFHQLKDSFPGQSAHLWLRGRKLLQRHLNTSSPTEPAILIFTAAREGEETLKCLSHRIAEVYSTSLHASTIQIDGAGKARLSSDTAKLEVDRELSAGFEEGKRAAVVHRFESLPAGSTLIFYKYCDHESAAFKDVALLFTVLLEEEKLEANIDLLRAEERVRDFLWARFTNADTPSSYNHMDTDKLSGLWSRISHLVLPVHPVKAIETYGCSLQAKP</sequence>
<comment type="subcellular location">
    <subcellularLocation>
        <location evidence="9">Endomembrane system</location>
        <topology evidence="9">Single-pass membrane protein</topology>
    </subcellularLocation>
    <subcellularLocation>
        <location evidence="1">Nucleus envelope</location>
    </subcellularLocation>
</comment>
<dbReference type="EMBL" id="AGCU01112554">
    <property type="status" value="NOT_ANNOTATED_CDS"/>
    <property type="molecule type" value="Genomic_DNA"/>
</dbReference>
<evidence type="ECO:0000256" key="2">
    <source>
        <dbReference type="ARBA" id="ARBA00007860"/>
    </source>
</evidence>
<gene>
    <name evidence="13" type="primary">TOR1AIP2</name>
</gene>
<keyword evidence="8" id="KW-0539">Nucleus</keyword>
<dbReference type="CTD" id="163590"/>
<keyword evidence="4 11" id="KW-0812">Transmembrane</keyword>
<feature type="compositionally biased region" description="Polar residues" evidence="10">
    <location>
        <begin position="24"/>
        <end position="37"/>
    </location>
</feature>
<dbReference type="GO" id="GO:0007029">
    <property type="term" value="P:endoplasmic reticulum organization"/>
    <property type="evidence" value="ECO:0007669"/>
    <property type="project" value="Ensembl"/>
</dbReference>
<keyword evidence="5 11" id="KW-1133">Transmembrane helix</keyword>
<reference evidence="13" key="4">
    <citation type="submission" date="2025-09" db="UniProtKB">
        <authorList>
            <consortium name="Ensembl"/>
        </authorList>
    </citation>
    <scope>IDENTIFICATION</scope>
</reference>
<feature type="compositionally biased region" description="Basic and acidic residues" evidence="10">
    <location>
        <begin position="212"/>
        <end position="229"/>
    </location>
</feature>
<evidence type="ECO:0000256" key="5">
    <source>
        <dbReference type="ARBA" id="ARBA00022989"/>
    </source>
</evidence>
<protein>
    <submittedName>
        <fullName evidence="13">Torsin 1A interacting protein 2</fullName>
    </submittedName>
</protein>
<dbReference type="Proteomes" id="UP000007267">
    <property type="component" value="Unassembled WGS sequence"/>
</dbReference>
<dbReference type="KEGG" id="pss:102446222"/>
<dbReference type="OrthoDB" id="6258998at2759"/>
<evidence type="ECO:0000256" key="9">
    <source>
        <dbReference type="ARBA" id="ARBA00037847"/>
    </source>
</evidence>
<reference evidence="14" key="1">
    <citation type="submission" date="2011-10" db="EMBL/GenBank/DDBJ databases">
        <authorList>
            <consortium name="Soft-shell Turtle Genome Consortium"/>
        </authorList>
    </citation>
    <scope>NUCLEOTIDE SEQUENCE [LARGE SCALE GENOMIC DNA]</scope>
    <source>
        <strain evidence="14">Daiwa-1</strain>
    </source>
</reference>
<accession>K7FVN6</accession>
<evidence type="ECO:0000256" key="11">
    <source>
        <dbReference type="SAM" id="Phobius"/>
    </source>
</evidence>
<evidence type="ECO:0000259" key="12">
    <source>
        <dbReference type="Pfam" id="PF05609"/>
    </source>
</evidence>
<dbReference type="PANTHER" id="PTHR18843">
    <property type="entry name" value="TORSIN-1A-INTERACTING PROTEIN"/>
    <property type="match status" value="1"/>
</dbReference>
<proteinExistence type="inferred from homology"/>
<dbReference type="GO" id="GO:0001671">
    <property type="term" value="F:ATPase activator activity"/>
    <property type="evidence" value="ECO:0007669"/>
    <property type="project" value="Ensembl"/>
</dbReference>
<feature type="compositionally biased region" description="Polar residues" evidence="10">
    <location>
        <begin position="63"/>
        <end position="73"/>
    </location>
</feature>
<keyword evidence="3" id="KW-0597">Phosphoprotein</keyword>
<dbReference type="InterPro" id="IPR038599">
    <property type="entry name" value="LAP1C-like_C_sf"/>
</dbReference>
<feature type="transmembrane region" description="Helical" evidence="11">
    <location>
        <begin position="234"/>
        <end position="257"/>
    </location>
</feature>
<comment type="similarity">
    <text evidence="2">Belongs to the TOR1AIP family.</text>
</comment>
<feature type="compositionally biased region" description="Basic and acidic residues" evidence="10">
    <location>
        <begin position="190"/>
        <end position="201"/>
    </location>
</feature>
<feature type="region of interest" description="Disordered" evidence="10">
    <location>
        <begin position="171"/>
        <end position="229"/>
    </location>
</feature>
<dbReference type="GO" id="GO:0061024">
    <property type="term" value="P:membrane organization"/>
    <property type="evidence" value="ECO:0007669"/>
    <property type="project" value="TreeGrafter"/>
</dbReference>
<evidence type="ECO:0000313" key="14">
    <source>
        <dbReference type="Proteomes" id="UP000007267"/>
    </source>
</evidence>
<dbReference type="GO" id="GO:0090435">
    <property type="term" value="P:protein localization to nuclear envelope"/>
    <property type="evidence" value="ECO:0007669"/>
    <property type="project" value="Ensembl"/>
</dbReference>
<dbReference type="GO" id="GO:0005783">
    <property type="term" value="C:endoplasmic reticulum"/>
    <property type="evidence" value="ECO:0007669"/>
    <property type="project" value="Ensembl"/>
</dbReference>
<dbReference type="OMA" id="YCNGYYT"/>